<evidence type="ECO:0000259" key="2">
    <source>
        <dbReference type="SMART" id="SM00849"/>
    </source>
</evidence>
<dbReference type="SMART" id="SM01027">
    <property type="entry name" value="Beta-Casp"/>
    <property type="match status" value="1"/>
</dbReference>
<evidence type="ECO:0000256" key="1">
    <source>
        <dbReference type="ARBA" id="ARBA00022801"/>
    </source>
</evidence>
<evidence type="ECO:0000313" key="5">
    <source>
        <dbReference type="Proteomes" id="UP000593915"/>
    </source>
</evidence>
<dbReference type="InterPro" id="IPR022712">
    <property type="entry name" value="Beta_Casp"/>
</dbReference>
<dbReference type="EMBL" id="CP061839">
    <property type="protein sequence ID" value="QOW61975.1"/>
    <property type="molecule type" value="Genomic_DNA"/>
</dbReference>
<dbReference type="InterPro" id="IPR050698">
    <property type="entry name" value="MBL"/>
</dbReference>
<feature type="domain" description="Beta-Casp" evidence="3">
    <location>
        <begin position="257"/>
        <end position="383"/>
    </location>
</feature>
<proteinExistence type="predicted"/>
<reference evidence="4 5" key="1">
    <citation type="submission" date="2020-09" db="EMBL/GenBank/DDBJ databases">
        <title>Characterization of Treponema spp. from bovine digital dermatitis in Korea.</title>
        <authorList>
            <person name="Espiritu H.M."/>
            <person name="Cho Y.I."/>
            <person name="Mamuad L."/>
        </authorList>
    </citation>
    <scope>NUCLEOTIDE SEQUENCE [LARGE SCALE GENOMIC DNA]</scope>
    <source>
        <strain evidence="4 5">KS1</strain>
    </source>
</reference>
<sequence>MAIKIYSLGAAEEVTGSKHILEADGRKYLIDCGAFQGKRAEADKKNRDFNVPANELEAVILTHGHYDHCGLLPILGIHGFKGNIYSTPATRDIANLVMMDSARIQARDREFLAKQAAKRGETFTWQPLFDETDVIKTINQFITVSYYRPVWIGENVKLEFFDAGHILGSAMALITVKDSTGKEVKIAFTGDLGRPGKPIIRDPDIIPQADYIVLESTYGNRRHEETDNALNILAEKTKELALQKGKMIIPAFAVERTQEIVYYFHLLTDQKIIPDIPIYVDSPMAVNATSIFQVHPECYDMETHKAFLSHHKNPFGFNSLKFITSVSESKLLNEVDGPMIIISADGMCEFGRITHHLANNIEKPSTKIMLVGFMAENTLGRRLQNREQEVKIFGEWRQVRAEILQINAFSAHADYFEATEWLKSLDTSSLKKIFLVHGEPEAQKYFGTYLKDNGFKDVQIVKYKETYDL</sequence>
<dbReference type="Pfam" id="PF07521">
    <property type="entry name" value="RMMBL"/>
    <property type="match status" value="1"/>
</dbReference>
<dbReference type="InterPro" id="IPR011108">
    <property type="entry name" value="RMMBL"/>
</dbReference>
<dbReference type="Proteomes" id="UP000593915">
    <property type="component" value="Chromosome"/>
</dbReference>
<dbReference type="InterPro" id="IPR001279">
    <property type="entry name" value="Metallo-B-lactamas"/>
</dbReference>
<dbReference type="CDD" id="cd16295">
    <property type="entry name" value="TTHA0252-CPSF-like_MBL-fold"/>
    <property type="match status" value="1"/>
</dbReference>
<dbReference type="Pfam" id="PF00753">
    <property type="entry name" value="Lactamase_B"/>
    <property type="match status" value="1"/>
</dbReference>
<dbReference type="SUPFAM" id="SSF56281">
    <property type="entry name" value="Metallo-hydrolase/oxidoreductase"/>
    <property type="match status" value="1"/>
</dbReference>
<accession>A0A7S6WRH6</accession>
<evidence type="ECO:0000313" key="4">
    <source>
        <dbReference type="EMBL" id="QOW61975.1"/>
    </source>
</evidence>
<organism evidence="4 5">
    <name type="scientific">Treponema pedis</name>
    <dbReference type="NCBI Taxonomy" id="409322"/>
    <lineage>
        <taxon>Bacteria</taxon>
        <taxon>Pseudomonadati</taxon>
        <taxon>Spirochaetota</taxon>
        <taxon>Spirochaetia</taxon>
        <taxon>Spirochaetales</taxon>
        <taxon>Treponemataceae</taxon>
        <taxon>Treponema</taxon>
    </lineage>
</organism>
<dbReference type="RefSeq" id="WP_194077466.1">
    <property type="nucleotide sequence ID" value="NZ_CP061839.1"/>
</dbReference>
<feature type="domain" description="Metallo-beta-lactamase" evidence="2">
    <location>
        <begin position="15"/>
        <end position="244"/>
    </location>
</feature>
<evidence type="ECO:0000259" key="3">
    <source>
        <dbReference type="SMART" id="SM01027"/>
    </source>
</evidence>
<protein>
    <submittedName>
        <fullName evidence="4">MBL fold metallo-hydrolase</fullName>
    </submittedName>
</protein>
<dbReference type="Pfam" id="PF10996">
    <property type="entry name" value="Beta-Casp"/>
    <property type="match status" value="1"/>
</dbReference>
<dbReference type="PANTHER" id="PTHR11203">
    <property type="entry name" value="CLEAVAGE AND POLYADENYLATION SPECIFICITY FACTOR FAMILY MEMBER"/>
    <property type="match status" value="1"/>
</dbReference>
<dbReference type="Gene3D" id="3.60.15.10">
    <property type="entry name" value="Ribonuclease Z/Hydroxyacylglutathione hydrolase-like"/>
    <property type="match status" value="1"/>
</dbReference>
<dbReference type="InterPro" id="IPR036866">
    <property type="entry name" value="RibonucZ/Hydroxyglut_hydro"/>
</dbReference>
<keyword evidence="1 4" id="KW-0378">Hydrolase</keyword>
<dbReference type="AlphaFoldDB" id="A0A7S6WRH6"/>
<name>A0A7S6WRH6_9SPIR</name>
<dbReference type="SMART" id="SM00849">
    <property type="entry name" value="Lactamase_B"/>
    <property type="match status" value="1"/>
</dbReference>
<gene>
    <name evidence="4" type="ORF">IFE08_06490</name>
</gene>
<dbReference type="GO" id="GO:0016787">
    <property type="term" value="F:hydrolase activity"/>
    <property type="evidence" value="ECO:0007669"/>
    <property type="project" value="UniProtKB-KW"/>
</dbReference>
<dbReference type="GO" id="GO:0004521">
    <property type="term" value="F:RNA endonuclease activity"/>
    <property type="evidence" value="ECO:0007669"/>
    <property type="project" value="TreeGrafter"/>
</dbReference>
<dbReference type="PANTHER" id="PTHR11203:SF37">
    <property type="entry name" value="INTEGRATOR COMPLEX SUBUNIT 11"/>
    <property type="match status" value="1"/>
</dbReference>
<dbReference type="Gene3D" id="3.40.50.10890">
    <property type="match status" value="1"/>
</dbReference>